<keyword evidence="3" id="KW-1185">Reference proteome</keyword>
<accession>A0AAV7VIE7</accession>
<evidence type="ECO:0000313" key="2">
    <source>
        <dbReference type="EMBL" id="KAJ1200126.1"/>
    </source>
</evidence>
<dbReference type="Proteomes" id="UP001066276">
    <property type="component" value="Chromosome 2_1"/>
</dbReference>
<organism evidence="2 3">
    <name type="scientific">Pleurodeles waltl</name>
    <name type="common">Iberian ribbed newt</name>
    <dbReference type="NCBI Taxonomy" id="8319"/>
    <lineage>
        <taxon>Eukaryota</taxon>
        <taxon>Metazoa</taxon>
        <taxon>Chordata</taxon>
        <taxon>Craniata</taxon>
        <taxon>Vertebrata</taxon>
        <taxon>Euteleostomi</taxon>
        <taxon>Amphibia</taxon>
        <taxon>Batrachia</taxon>
        <taxon>Caudata</taxon>
        <taxon>Salamandroidea</taxon>
        <taxon>Salamandridae</taxon>
        <taxon>Pleurodelinae</taxon>
        <taxon>Pleurodeles</taxon>
    </lineage>
</organism>
<reference evidence="2" key="1">
    <citation type="journal article" date="2022" name="bioRxiv">
        <title>Sequencing and chromosome-scale assembly of the giantPleurodeles waltlgenome.</title>
        <authorList>
            <person name="Brown T."/>
            <person name="Elewa A."/>
            <person name="Iarovenko S."/>
            <person name="Subramanian E."/>
            <person name="Araus A.J."/>
            <person name="Petzold A."/>
            <person name="Susuki M."/>
            <person name="Suzuki K.-i.T."/>
            <person name="Hayashi T."/>
            <person name="Toyoda A."/>
            <person name="Oliveira C."/>
            <person name="Osipova E."/>
            <person name="Leigh N.D."/>
            <person name="Simon A."/>
            <person name="Yun M.H."/>
        </authorList>
    </citation>
    <scope>NUCLEOTIDE SEQUENCE</scope>
    <source>
        <strain evidence="2">20211129_DDA</strain>
        <tissue evidence="2">Liver</tissue>
    </source>
</reference>
<evidence type="ECO:0000313" key="3">
    <source>
        <dbReference type="Proteomes" id="UP001066276"/>
    </source>
</evidence>
<dbReference type="EMBL" id="JANPWB010000003">
    <property type="protein sequence ID" value="KAJ1200126.1"/>
    <property type="molecule type" value="Genomic_DNA"/>
</dbReference>
<proteinExistence type="predicted"/>
<sequence>MVGSGRSGSRDRGPSRDGAGPAAGVPDPEGPFLGSAQLAVPPSAHPLLPPASGVLYAASWPHVADTLSRSSEQSPFRAAEPHVMDALLRSGEQSVVSGPRDPT</sequence>
<gene>
    <name evidence="2" type="ORF">NDU88_003953</name>
</gene>
<evidence type="ECO:0000256" key="1">
    <source>
        <dbReference type="SAM" id="MobiDB-lite"/>
    </source>
</evidence>
<name>A0AAV7VIE7_PLEWA</name>
<dbReference type="AlphaFoldDB" id="A0AAV7VIE7"/>
<comment type="caution">
    <text evidence="2">The sequence shown here is derived from an EMBL/GenBank/DDBJ whole genome shotgun (WGS) entry which is preliminary data.</text>
</comment>
<feature type="region of interest" description="Disordered" evidence="1">
    <location>
        <begin position="1"/>
        <end position="51"/>
    </location>
</feature>
<protein>
    <submittedName>
        <fullName evidence="2">Uncharacterized protein</fullName>
    </submittedName>
</protein>